<dbReference type="PANTHER" id="PTHR20883">
    <property type="entry name" value="PHYTANOYL-COA DIOXYGENASE DOMAIN CONTAINING 1"/>
    <property type="match status" value="1"/>
</dbReference>
<keyword evidence="1" id="KW-0560">Oxidoreductase</keyword>
<gene>
    <name evidence="1" type="ORF">KME07_06590</name>
</gene>
<comment type="caution">
    <text evidence="1">The sequence shown here is derived from an EMBL/GenBank/DDBJ whole genome shotgun (WGS) entry which is preliminary data.</text>
</comment>
<accession>A0A951P9F4</accession>
<organism evidence="1 2">
    <name type="scientific">Pegethrix bostrychoides GSE-TBD4-15B</name>
    <dbReference type="NCBI Taxonomy" id="2839662"/>
    <lineage>
        <taxon>Bacteria</taxon>
        <taxon>Bacillati</taxon>
        <taxon>Cyanobacteriota</taxon>
        <taxon>Cyanophyceae</taxon>
        <taxon>Oculatellales</taxon>
        <taxon>Oculatellaceae</taxon>
        <taxon>Pegethrix</taxon>
    </lineage>
</organism>
<name>A0A951P9F4_9CYAN</name>
<protein>
    <submittedName>
        <fullName evidence="1">Phytanoyl-CoA dioxygenase family protein</fullName>
    </submittedName>
</protein>
<dbReference type="Pfam" id="PF05721">
    <property type="entry name" value="PhyH"/>
    <property type="match status" value="1"/>
</dbReference>
<dbReference type="GO" id="GO:0005506">
    <property type="term" value="F:iron ion binding"/>
    <property type="evidence" value="ECO:0007669"/>
    <property type="project" value="UniProtKB-ARBA"/>
</dbReference>
<dbReference type="SUPFAM" id="SSF51197">
    <property type="entry name" value="Clavaminate synthase-like"/>
    <property type="match status" value="1"/>
</dbReference>
<dbReference type="GO" id="GO:0016706">
    <property type="term" value="F:2-oxoglutarate-dependent dioxygenase activity"/>
    <property type="evidence" value="ECO:0007669"/>
    <property type="project" value="UniProtKB-ARBA"/>
</dbReference>
<evidence type="ECO:0000313" key="2">
    <source>
        <dbReference type="Proteomes" id="UP000707356"/>
    </source>
</evidence>
<dbReference type="Proteomes" id="UP000707356">
    <property type="component" value="Unassembled WGS sequence"/>
</dbReference>
<dbReference type="PANTHER" id="PTHR20883:SF48">
    <property type="entry name" value="ECTOINE DIOXYGENASE"/>
    <property type="match status" value="1"/>
</dbReference>
<dbReference type="InterPro" id="IPR008775">
    <property type="entry name" value="Phytyl_CoA_dOase-like"/>
</dbReference>
<reference evidence="1" key="2">
    <citation type="journal article" date="2022" name="Microbiol. Resour. Announc.">
        <title>Metagenome Sequencing to Explore Phylogenomics of Terrestrial Cyanobacteria.</title>
        <authorList>
            <person name="Ward R.D."/>
            <person name="Stajich J.E."/>
            <person name="Johansen J.R."/>
            <person name="Huntemann M."/>
            <person name="Clum A."/>
            <person name="Foster B."/>
            <person name="Foster B."/>
            <person name="Roux S."/>
            <person name="Palaniappan K."/>
            <person name="Varghese N."/>
            <person name="Mukherjee S."/>
            <person name="Reddy T.B.K."/>
            <person name="Daum C."/>
            <person name="Copeland A."/>
            <person name="Chen I.A."/>
            <person name="Ivanova N.N."/>
            <person name="Kyrpides N.C."/>
            <person name="Shapiro N."/>
            <person name="Eloe-Fadrosh E.A."/>
            <person name="Pietrasiak N."/>
        </authorList>
    </citation>
    <scope>NUCLEOTIDE SEQUENCE</scope>
    <source>
        <strain evidence="1">GSE-TBD4-15B</strain>
    </source>
</reference>
<dbReference type="EMBL" id="JAHHHV010000030">
    <property type="protein sequence ID" value="MBW4465093.1"/>
    <property type="molecule type" value="Genomic_DNA"/>
</dbReference>
<dbReference type="AlphaFoldDB" id="A0A951P9F4"/>
<dbReference type="Gene3D" id="2.60.120.620">
    <property type="entry name" value="q2cbj1_9rhob like domain"/>
    <property type="match status" value="1"/>
</dbReference>
<reference evidence="1" key="1">
    <citation type="submission" date="2021-05" db="EMBL/GenBank/DDBJ databases">
        <authorList>
            <person name="Pietrasiak N."/>
            <person name="Ward R."/>
            <person name="Stajich J.E."/>
            <person name="Kurbessoian T."/>
        </authorList>
    </citation>
    <scope>NUCLEOTIDE SEQUENCE</scope>
    <source>
        <strain evidence="1">GSE-TBD4-15B</strain>
    </source>
</reference>
<evidence type="ECO:0000313" key="1">
    <source>
        <dbReference type="EMBL" id="MBW4465093.1"/>
    </source>
</evidence>
<sequence>MTEKEAAHYLELSNQLEDSLGGCPEAIDLTQVHLSFRWAYDLATDPRILDVVEDLIGHDILIWATSIFSKHEQSSSFVGWHQDEKYWGLDSSTVVSVWVALSKSDVYNGAMKVIPKTHLLDVLPHLETQSTRNMLSRGQEVKFEFNDSEVRHLVLNPGQASLHNIRIIHGSEPNNSNVKRVGFAIRYIAPSVKQLGEKTKAVLARGIDNYRHFELAPPPEIMQLENAVNQHRIASQDFLLKIARSYRPQ</sequence>
<proteinExistence type="predicted"/>
<keyword evidence="1" id="KW-0223">Dioxygenase</keyword>